<proteinExistence type="predicted"/>
<evidence type="ECO:0000256" key="1">
    <source>
        <dbReference type="SAM" id="MobiDB-lite"/>
    </source>
</evidence>
<dbReference type="OrthoDB" id="10002886at2759"/>
<reference evidence="2 3" key="1">
    <citation type="journal article" date="2015" name="Genome Biol.">
        <title>Comparative genomics of Steinernema reveals deeply conserved gene regulatory networks.</title>
        <authorList>
            <person name="Dillman A.R."/>
            <person name="Macchietto M."/>
            <person name="Porter C.F."/>
            <person name="Rogers A."/>
            <person name="Williams B."/>
            <person name="Antoshechkin I."/>
            <person name="Lee M.M."/>
            <person name="Goodwin Z."/>
            <person name="Lu X."/>
            <person name="Lewis E.E."/>
            <person name="Goodrich-Blair H."/>
            <person name="Stock S.P."/>
            <person name="Adams B.J."/>
            <person name="Sternberg P.W."/>
            <person name="Mortazavi A."/>
        </authorList>
    </citation>
    <scope>NUCLEOTIDE SEQUENCE [LARGE SCALE GENOMIC DNA]</scope>
    <source>
        <strain evidence="2 3">ALL</strain>
    </source>
</reference>
<comment type="caution">
    <text evidence="2">The sequence shown here is derived from an EMBL/GenBank/DDBJ whole genome shotgun (WGS) entry which is preliminary data.</text>
</comment>
<accession>A0A4V5ZYE1</accession>
<feature type="region of interest" description="Disordered" evidence="1">
    <location>
        <begin position="1"/>
        <end position="29"/>
    </location>
</feature>
<dbReference type="AlphaFoldDB" id="A0A4V5ZYE1"/>
<organism evidence="2 3">
    <name type="scientific">Steinernema carpocapsae</name>
    <name type="common">Entomopathogenic nematode</name>
    <dbReference type="NCBI Taxonomy" id="34508"/>
    <lineage>
        <taxon>Eukaryota</taxon>
        <taxon>Metazoa</taxon>
        <taxon>Ecdysozoa</taxon>
        <taxon>Nematoda</taxon>
        <taxon>Chromadorea</taxon>
        <taxon>Rhabditida</taxon>
        <taxon>Tylenchina</taxon>
        <taxon>Panagrolaimomorpha</taxon>
        <taxon>Strongyloidoidea</taxon>
        <taxon>Steinernematidae</taxon>
        <taxon>Steinernema</taxon>
    </lineage>
</organism>
<protein>
    <submittedName>
        <fullName evidence="2">Uncharacterized protein</fullName>
    </submittedName>
</protein>
<name>A0A4V5ZYE1_STECR</name>
<dbReference type="EMBL" id="AZBU02000010">
    <property type="protein sequence ID" value="TKR62435.1"/>
    <property type="molecule type" value="Genomic_DNA"/>
</dbReference>
<evidence type="ECO:0000313" key="2">
    <source>
        <dbReference type="EMBL" id="TKR62435.1"/>
    </source>
</evidence>
<dbReference type="Proteomes" id="UP000298663">
    <property type="component" value="Unassembled WGS sequence"/>
</dbReference>
<sequence length="154" mass="17273">MQRVPSLDPDVPPAPRSHRTDSQAAEDESLSSKRFLEKLSDHVSVWLDLKSTIEVDEQIQTFSADFFKEFTDEQKKVFDKHSLQPNQFLNGDALYLTVYAALTVAKSSKNANINKVSFSLYLHFPYNWGRSRLAQSVEHQTLNLAVAGSSAALG</sequence>
<keyword evidence="3" id="KW-1185">Reference proteome</keyword>
<evidence type="ECO:0000313" key="3">
    <source>
        <dbReference type="Proteomes" id="UP000298663"/>
    </source>
</evidence>
<reference evidence="2 3" key="2">
    <citation type="journal article" date="2019" name="G3 (Bethesda)">
        <title>Hybrid Assembly of the Genome of the Entomopathogenic Nematode Steinernema carpocapsae Identifies the X-Chromosome.</title>
        <authorList>
            <person name="Serra L."/>
            <person name="Macchietto M."/>
            <person name="Macias-Munoz A."/>
            <person name="McGill C.J."/>
            <person name="Rodriguez I.M."/>
            <person name="Rodriguez B."/>
            <person name="Murad R."/>
            <person name="Mortazavi A."/>
        </authorList>
    </citation>
    <scope>NUCLEOTIDE SEQUENCE [LARGE SCALE GENOMIC DNA]</scope>
    <source>
        <strain evidence="2 3">ALL</strain>
    </source>
</reference>
<gene>
    <name evidence="2" type="ORF">L596_026395</name>
</gene>